<comment type="caution">
    <text evidence="11">The sequence shown here is derived from an EMBL/GenBank/DDBJ whole genome shotgun (WGS) entry which is preliminary data.</text>
</comment>
<accession>A0ABS3YSJ8</accession>
<comment type="pathway">
    <text evidence="1 10">Amino-acid biosynthesis; L-isoleucine biosynthesis; L-isoleucine from 2-oxobutanoate: step 4/4.</text>
</comment>
<evidence type="ECO:0000256" key="1">
    <source>
        <dbReference type="ARBA" id="ARBA00004824"/>
    </source>
</evidence>
<evidence type="ECO:0000313" key="11">
    <source>
        <dbReference type="EMBL" id="MBO9200865.1"/>
    </source>
</evidence>
<dbReference type="SUPFAM" id="SSF56752">
    <property type="entry name" value="D-aminoacid aminotransferase-like PLP-dependent enzymes"/>
    <property type="match status" value="1"/>
</dbReference>
<dbReference type="EMBL" id="JAGHKO010000001">
    <property type="protein sequence ID" value="MBO9200865.1"/>
    <property type="molecule type" value="Genomic_DNA"/>
</dbReference>
<dbReference type="InterPro" id="IPR043132">
    <property type="entry name" value="BCAT-like_C"/>
</dbReference>
<evidence type="ECO:0000256" key="5">
    <source>
        <dbReference type="ARBA" id="ARBA00022576"/>
    </source>
</evidence>
<evidence type="ECO:0000256" key="3">
    <source>
        <dbReference type="ARBA" id="ARBA00005072"/>
    </source>
</evidence>
<sequence length="296" mass="33002">MGYYHDNTIIYLNGAFVKAAEATTDYYSQSLHYGYAVFEGIRSYQTAGGETKIFKAKEHYDRLKNSALALNMPYSWDTNELIEATYAVLEKNNLQNAYIRPVIYAPANMSFNPNNESYIMIAAWEMGLFLGEKLLRVMTSSFQRPNPKGFRIEAKASGHYVNSILASQEAKAKGFDEALLTDMNGFVAEGPGANVFFEKNGKLVTPATGNILPGITRATVMEICTELNIPVEERLFTTDELKQADAAFFCGTAAEVIGWQSLDEAVFPANWNDTLSRKIQLAYKERVTAAALVREK</sequence>
<comment type="function">
    <text evidence="10">Acts on leucine, isoleucine and valine.</text>
</comment>
<dbReference type="GO" id="GO:0004084">
    <property type="term" value="F:branched-chain-amino-acid transaminase activity"/>
    <property type="evidence" value="ECO:0007669"/>
    <property type="project" value="UniProtKB-EC"/>
</dbReference>
<evidence type="ECO:0000256" key="7">
    <source>
        <dbReference type="ARBA" id="ARBA00048212"/>
    </source>
</evidence>
<name>A0ABS3YSJ8_9BACT</name>
<comment type="pathway">
    <text evidence="3 10">Amino-acid biosynthesis; L-leucine biosynthesis; L-leucine from 3-methyl-2-oxobutanoate: step 4/4.</text>
</comment>
<evidence type="ECO:0000256" key="6">
    <source>
        <dbReference type="ARBA" id="ARBA00022679"/>
    </source>
</evidence>
<dbReference type="NCBIfam" id="TIGR01122">
    <property type="entry name" value="ilvE_I"/>
    <property type="match status" value="1"/>
</dbReference>
<comment type="pathway">
    <text evidence="2 10">Amino-acid biosynthesis; L-valine biosynthesis; L-valine from pyruvate: step 4/4.</text>
</comment>
<gene>
    <name evidence="10" type="primary">ilvE</name>
    <name evidence="11" type="ORF">J7I42_11365</name>
</gene>
<dbReference type="Gene3D" id="3.20.10.10">
    <property type="entry name" value="D-amino Acid Aminotransferase, subunit A, domain 2"/>
    <property type="match status" value="1"/>
</dbReference>
<organism evidence="11 12">
    <name type="scientific">Niastella soli</name>
    <dbReference type="NCBI Taxonomy" id="2821487"/>
    <lineage>
        <taxon>Bacteria</taxon>
        <taxon>Pseudomonadati</taxon>
        <taxon>Bacteroidota</taxon>
        <taxon>Chitinophagia</taxon>
        <taxon>Chitinophagales</taxon>
        <taxon>Chitinophagaceae</taxon>
        <taxon>Niastella</taxon>
    </lineage>
</organism>
<dbReference type="RefSeq" id="WP_209138900.1">
    <property type="nucleotide sequence ID" value="NZ_JAGHKO010000001.1"/>
</dbReference>
<keyword evidence="12" id="KW-1185">Reference proteome</keyword>
<keyword evidence="10" id="KW-0663">Pyridoxal phosphate</keyword>
<evidence type="ECO:0000256" key="9">
    <source>
        <dbReference type="ARBA" id="ARBA00049229"/>
    </source>
</evidence>
<keyword evidence="6 10" id="KW-0808">Transferase</keyword>
<dbReference type="Pfam" id="PF01063">
    <property type="entry name" value="Aminotran_4"/>
    <property type="match status" value="1"/>
</dbReference>
<dbReference type="InterPro" id="IPR043131">
    <property type="entry name" value="BCAT-like_N"/>
</dbReference>
<dbReference type="InterPro" id="IPR001544">
    <property type="entry name" value="Aminotrans_IV"/>
</dbReference>
<keyword evidence="10" id="KW-0100">Branched-chain amino acid biosynthesis</keyword>
<evidence type="ECO:0000313" key="12">
    <source>
        <dbReference type="Proteomes" id="UP000677244"/>
    </source>
</evidence>
<dbReference type="Proteomes" id="UP000677244">
    <property type="component" value="Unassembled WGS sequence"/>
</dbReference>
<dbReference type="PANTHER" id="PTHR42743">
    <property type="entry name" value="AMINO-ACID AMINOTRANSFERASE"/>
    <property type="match status" value="1"/>
</dbReference>
<comment type="catalytic activity">
    <reaction evidence="8 10">
        <text>L-isoleucine + 2-oxoglutarate = (S)-3-methyl-2-oxopentanoate + L-glutamate</text>
        <dbReference type="Rhea" id="RHEA:24801"/>
        <dbReference type="ChEBI" id="CHEBI:16810"/>
        <dbReference type="ChEBI" id="CHEBI:29985"/>
        <dbReference type="ChEBI" id="CHEBI:35146"/>
        <dbReference type="ChEBI" id="CHEBI:58045"/>
        <dbReference type="EC" id="2.6.1.42"/>
    </reaction>
</comment>
<comment type="catalytic activity">
    <reaction evidence="7 10">
        <text>L-valine + 2-oxoglutarate = 3-methyl-2-oxobutanoate + L-glutamate</text>
        <dbReference type="Rhea" id="RHEA:24813"/>
        <dbReference type="ChEBI" id="CHEBI:11851"/>
        <dbReference type="ChEBI" id="CHEBI:16810"/>
        <dbReference type="ChEBI" id="CHEBI:29985"/>
        <dbReference type="ChEBI" id="CHEBI:57762"/>
        <dbReference type="EC" id="2.6.1.42"/>
    </reaction>
</comment>
<protein>
    <recommendedName>
        <fullName evidence="10">Branched-chain-amino-acid aminotransferase</fullName>
        <shortName evidence="10">BCAT</shortName>
        <ecNumber evidence="10">2.6.1.42</ecNumber>
    </recommendedName>
</protein>
<dbReference type="CDD" id="cd00449">
    <property type="entry name" value="PLPDE_IV"/>
    <property type="match status" value="1"/>
</dbReference>
<dbReference type="EC" id="2.6.1.42" evidence="10"/>
<dbReference type="NCBIfam" id="NF005146">
    <property type="entry name" value="PRK06606.1"/>
    <property type="match status" value="1"/>
</dbReference>
<dbReference type="InterPro" id="IPR036038">
    <property type="entry name" value="Aminotransferase-like"/>
</dbReference>
<evidence type="ECO:0000256" key="8">
    <source>
        <dbReference type="ARBA" id="ARBA00048798"/>
    </source>
</evidence>
<keyword evidence="5 10" id="KW-0032">Aminotransferase</keyword>
<keyword evidence="10" id="KW-0028">Amino-acid biosynthesis</keyword>
<dbReference type="Gene3D" id="3.30.470.10">
    <property type="match status" value="1"/>
</dbReference>
<dbReference type="InterPro" id="IPR050571">
    <property type="entry name" value="Class-IV_PLP-Dep_Aminotrnsfr"/>
</dbReference>
<comment type="catalytic activity">
    <reaction evidence="9 10">
        <text>L-leucine + 2-oxoglutarate = 4-methyl-2-oxopentanoate + L-glutamate</text>
        <dbReference type="Rhea" id="RHEA:18321"/>
        <dbReference type="ChEBI" id="CHEBI:16810"/>
        <dbReference type="ChEBI" id="CHEBI:17865"/>
        <dbReference type="ChEBI" id="CHEBI:29985"/>
        <dbReference type="ChEBI" id="CHEBI:57427"/>
        <dbReference type="EC" id="2.6.1.42"/>
    </reaction>
</comment>
<dbReference type="InterPro" id="IPR005785">
    <property type="entry name" value="B_amino_transI"/>
</dbReference>
<reference evidence="11 12" key="1">
    <citation type="submission" date="2021-03" db="EMBL/GenBank/DDBJ databases">
        <title>Assistant Professor.</title>
        <authorList>
            <person name="Huq M.A."/>
        </authorList>
    </citation>
    <scope>NUCLEOTIDE SEQUENCE [LARGE SCALE GENOMIC DNA]</scope>
    <source>
        <strain evidence="11 12">MAH-29</strain>
    </source>
</reference>
<evidence type="ECO:0000256" key="2">
    <source>
        <dbReference type="ARBA" id="ARBA00004931"/>
    </source>
</evidence>
<proteinExistence type="inferred from homology"/>
<evidence type="ECO:0000256" key="10">
    <source>
        <dbReference type="RuleBase" id="RU364094"/>
    </source>
</evidence>
<comment type="cofactor">
    <cofactor evidence="10">
        <name>pyridoxal 5'-phosphate</name>
        <dbReference type="ChEBI" id="CHEBI:597326"/>
    </cofactor>
</comment>
<comment type="similarity">
    <text evidence="4 10">Belongs to the class-IV pyridoxal-phosphate-dependent aminotransferase family.</text>
</comment>
<evidence type="ECO:0000256" key="4">
    <source>
        <dbReference type="ARBA" id="ARBA00009320"/>
    </source>
</evidence>
<dbReference type="PANTHER" id="PTHR42743:SF11">
    <property type="entry name" value="AMINODEOXYCHORISMATE LYASE"/>
    <property type="match status" value="1"/>
</dbReference>